<dbReference type="EMBL" id="KV748684">
    <property type="protein sequence ID" value="OCL13673.1"/>
    <property type="molecule type" value="Genomic_DNA"/>
</dbReference>
<dbReference type="OrthoDB" id="2992173at2759"/>
<name>A0A8E2FB33_9PEZI</name>
<sequence length="347" mass="38122">MRHINDIPDDVDLETDVTPFVAYEEVGTKGVLATQAEIFIGQRHGHSGWDAGKGWTEDTPPLAQFLDLTIMNAANPLFPDYVPHNASVFSIVDSFAYKDATSADPQCLTAATADYFVISWHSDLNDGPLSKNKAGQSRDRPSAIFLQNSNPDPMSEDDKISALLDSEDPANVLIYGVISNVKYNVTTKPRSLADEAALKFTSDVKIEPLSLGTTPLDAVLTFLEAHQSNIENIFGPRTSGVTGDILQLATLLYAADDSYDSRVKVQDLLYTNNWASSQGGFEWKFDGKAPAGEPPVAPTKEQVDALNSLNDLQALLDTLSRKLKSKRWTLFAEWWKFVSDRSNYNAA</sequence>
<evidence type="ECO:0000256" key="1">
    <source>
        <dbReference type="SAM" id="MobiDB-lite"/>
    </source>
</evidence>
<protein>
    <submittedName>
        <fullName evidence="2">Uncharacterized protein</fullName>
    </submittedName>
</protein>
<feature type="region of interest" description="Disordered" evidence="1">
    <location>
        <begin position="128"/>
        <end position="157"/>
    </location>
</feature>
<proteinExistence type="predicted"/>
<keyword evidence="3" id="KW-1185">Reference proteome</keyword>
<organism evidence="2 3">
    <name type="scientific">Glonium stellatum</name>
    <dbReference type="NCBI Taxonomy" id="574774"/>
    <lineage>
        <taxon>Eukaryota</taxon>
        <taxon>Fungi</taxon>
        <taxon>Dikarya</taxon>
        <taxon>Ascomycota</taxon>
        <taxon>Pezizomycotina</taxon>
        <taxon>Dothideomycetes</taxon>
        <taxon>Pleosporomycetidae</taxon>
        <taxon>Gloniales</taxon>
        <taxon>Gloniaceae</taxon>
        <taxon>Glonium</taxon>
    </lineage>
</organism>
<gene>
    <name evidence="2" type="ORF">AOQ84DRAFT_359555</name>
</gene>
<dbReference type="Proteomes" id="UP000250140">
    <property type="component" value="Unassembled WGS sequence"/>
</dbReference>
<evidence type="ECO:0000313" key="2">
    <source>
        <dbReference type="EMBL" id="OCL13673.1"/>
    </source>
</evidence>
<accession>A0A8E2FB33</accession>
<evidence type="ECO:0000313" key="3">
    <source>
        <dbReference type="Proteomes" id="UP000250140"/>
    </source>
</evidence>
<reference evidence="2 3" key="1">
    <citation type="journal article" date="2016" name="Nat. Commun.">
        <title>Ectomycorrhizal ecology is imprinted in the genome of the dominant symbiotic fungus Cenococcum geophilum.</title>
        <authorList>
            <consortium name="DOE Joint Genome Institute"/>
            <person name="Peter M."/>
            <person name="Kohler A."/>
            <person name="Ohm R.A."/>
            <person name="Kuo A."/>
            <person name="Krutzmann J."/>
            <person name="Morin E."/>
            <person name="Arend M."/>
            <person name="Barry K.W."/>
            <person name="Binder M."/>
            <person name="Choi C."/>
            <person name="Clum A."/>
            <person name="Copeland A."/>
            <person name="Grisel N."/>
            <person name="Haridas S."/>
            <person name="Kipfer T."/>
            <person name="LaButti K."/>
            <person name="Lindquist E."/>
            <person name="Lipzen A."/>
            <person name="Maire R."/>
            <person name="Meier B."/>
            <person name="Mihaltcheva S."/>
            <person name="Molinier V."/>
            <person name="Murat C."/>
            <person name="Poggeler S."/>
            <person name="Quandt C.A."/>
            <person name="Sperisen C."/>
            <person name="Tritt A."/>
            <person name="Tisserant E."/>
            <person name="Crous P.W."/>
            <person name="Henrissat B."/>
            <person name="Nehls U."/>
            <person name="Egli S."/>
            <person name="Spatafora J.W."/>
            <person name="Grigoriev I.V."/>
            <person name="Martin F.M."/>
        </authorList>
    </citation>
    <scope>NUCLEOTIDE SEQUENCE [LARGE SCALE GENOMIC DNA]</scope>
    <source>
        <strain evidence="2 3">CBS 207.34</strain>
    </source>
</reference>
<dbReference type="AlphaFoldDB" id="A0A8E2FB33"/>